<accession>A0AAX2A6R0</accession>
<dbReference type="EMBL" id="PDKM01000007">
    <property type="protein sequence ID" value="RXK09149.1"/>
    <property type="molecule type" value="Genomic_DNA"/>
</dbReference>
<organism evidence="3 5">
    <name type="scientific">Halarcobacter bivalviorum</name>
    <dbReference type="NCBI Taxonomy" id="663364"/>
    <lineage>
        <taxon>Bacteria</taxon>
        <taxon>Pseudomonadati</taxon>
        <taxon>Campylobacterota</taxon>
        <taxon>Epsilonproteobacteria</taxon>
        <taxon>Campylobacterales</taxon>
        <taxon>Arcobacteraceae</taxon>
        <taxon>Halarcobacter</taxon>
    </lineage>
</organism>
<proteinExistence type="predicted"/>
<protein>
    <submittedName>
        <fullName evidence="3">Uncharacterized protein</fullName>
    </submittedName>
</protein>
<evidence type="ECO:0000256" key="1">
    <source>
        <dbReference type="SAM" id="Coils"/>
    </source>
</evidence>
<dbReference type="InterPro" id="IPR008840">
    <property type="entry name" value="Sipho_Gp157"/>
</dbReference>
<dbReference type="Proteomes" id="UP000253850">
    <property type="component" value="Chromosome"/>
</dbReference>
<reference evidence="2 4" key="2">
    <citation type="submission" date="2018-07" db="EMBL/GenBank/DDBJ databases">
        <title>Complete genome of the Arcobacter bivalviorum type strain LMG 26154.</title>
        <authorList>
            <person name="Miller W.G."/>
            <person name="Yee E."/>
            <person name="Bono J.L."/>
        </authorList>
    </citation>
    <scope>NUCLEOTIDE SEQUENCE [LARGE SCALE GENOMIC DNA]</scope>
    <source>
        <strain evidence="2 4">LMG 26154</strain>
    </source>
</reference>
<keyword evidence="5" id="KW-1185">Reference proteome</keyword>
<evidence type="ECO:0000313" key="3">
    <source>
        <dbReference type="EMBL" id="RXK09149.1"/>
    </source>
</evidence>
<dbReference type="Proteomes" id="UP000289193">
    <property type="component" value="Unassembled WGS sequence"/>
</dbReference>
<dbReference type="Pfam" id="PF05565">
    <property type="entry name" value="Sipho_Gp157"/>
    <property type="match status" value="1"/>
</dbReference>
<gene>
    <name evidence="2" type="ORF">ABIV_2072</name>
    <name evidence="3" type="ORF">CRV05_11215</name>
</gene>
<dbReference type="EMBL" id="CP031217">
    <property type="protein sequence ID" value="AXH13047.1"/>
    <property type="molecule type" value="Genomic_DNA"/>
</dbReference>
<sequence>MKLVNYALQNQIEYLSEDKTNNHFKEYLQNILEDTSKPYYQRADYIGLSLNEIKSKIDYLSKDISELQALKKKLTNALEIAKEQVATIFEANGIDRIDGNIISSLTISKSTTKEKNIVNILDENKIMGLGFVKFSVDVEAVEKAITTKQGQKELKGLVEVTPMSITTPAKVKVNMKRASVNNSETDEILIIEEQVA</sequence>
<evidence type="ECO:0000313" key="5">
    <source>
        <dbReference type="Proteomes" id="UP000289193"/>
    </source>
</evidence>
<reference evidence="3 5" key="1">
    <citation type="submission" date="2017-10" db="EMBL/GenBank/DDBJ databases">
        <title>Genomics of the genus Arcobacter.</title>
        <authorList>
            <person name="Perez-Cataluna A."/>
            <person name="Figueras M.J."/>
        </authorList>
    </citation>
    <scope>NUCLEOTIDE SEQUENCE [LARGE SCALE GENOMIC DNA]</scope>
    <source>
        <strain evidence="3 5">CECT 7835</strain>
    </source>
</reference>
<evidence type="ECO:0000313" key="4">
    <source>
        <dbReference type="Proteomes" id="UP000253850"/>
    </source>
</evidence>
<feature type="coiled-coil region" evidence="1">
    <location>
        <begin position="50"/>
        <end position="84"/>
    </location>
</feature>
<dbReference type="KEGG" id="hbv:ABIV_2072"/>
<name>A0AAX2A6R0_9BACT</name>
<dbReference type="RefSeq" id="WP_114839849.1">
    <property type="nucleotide sequence ID" value="NZ_CP031217.1"/>
</dbReference>
<evidence type="ECO:0000313" key="2">
    <source>
        <dbReference type="EMBL" id="AXH13047.1"/>
    </source>
</evidence>
<keyword evidence="1" id="KW-0175">Coiled coil</keyword>
<dbReference type="AlphaFoldDB" id="A0AAX2A6R0"/>